<evidence type="ECO:0000313" key="10">
    <source>
        <dbReference type="RefSeq" id="XP_026191969.1"/>
    </source>
</evidence>
<evidence type="ECO:0000256" key="5">
    <source>
        <dbReference type="SAM" id="MobiDB-lite"/>
    </source>
</evidence>
<feature type="compositionally biased region" description="Polar residues" evidence="5">
    <location>
        <begin position="39"/>
        <end position="56"/>
    </location>
</feature>
<feature type="region of interest" description="Disordered" evidence="5">
    <location>
        <begin position="240"/>
        <end position="269"/>
    </location>
</feature>
<reference evidence="10" key="1">
    <citation type="submission" date="2025-08" db="UniProtKB">
        <authorList>
            <consortium name="RefSeq"/>
        </authorList>
    </citation>
    <scope>IDENTIFICATION</scope>
</reference>
<evidence type="ECO:0000259" key="8">
    <source>
        <dbReference type="PROSITE" id="PS51294"/>
    </source>
</evidence>
<organism evidence="9 10">
    <name type="scientific">Cyclospora cayetanensis</name>
    <dbReference type="NCBI Taxonomy" id="88456"/>
    <lineage>
        <taxon>Eukaryota</taxon>
        <taxon>Sar</taxon>
        <taxon>Alveolata</taxon>
        <taxon>Apicomplexa</taxon>
        <taxon>Conoidasida</taxon>
        <taxon>Coccidia</taxon>
        <taxon>Eucoccidiorida</taxon>
        <taxon>Eimeriorina</taxon>
        <taxon>Eimeriidae</taxon>
        <taxon>Cyclospora</taxon>
    </lineage>
</organism>
<evidence type="ECO:0000256" key="3">
    <source>
        <dbReference type="ARBA" id="ARBA00022833"/>
    </source>
</evidence>
<feature type="compositionally biased region" description="Polar residues" evidence="5">
    <location>
        <begin position="208"/>
        <end position="220"/>
    </location>
</feature>
<keyword evidence="1" id="KW-0479">Metal-binding</keyword>
<evidence type="ECO:0000256" key="4">
    <source>
        <dbReference type="PROSITE-ProRule" id="PRU00601"/>
    </source>
</evidence>
<dbReference type="InterPro" id="IPR008913">
    <property type="entry name" value="Znf_CHY"/>
</dbReference>
<feature type="compositionally biased region" description="Polar residues" evidence="5">
    <location>
        <begin position="403"/>
        <end position="414"/>
    </location>
</feature>
<feature type="compositionally biased region" description="Basic and acidic residues" evidence="5">
    <location>
        <begin position="588"/>
        <end position="599"/>
    </location>
</feature>
<evidence type="ECO:0000259" key="7">
    <source>
        <dbReference type="PROSITE" id="PS51266"/>
    </source>
</evidence>
<dbReference type="Pfam" id="PF05495">
    <property type="entry name" value="zf-CHY"/>
    <property type="match status" value="1"/>
</dbReference>
<dbReference type="PROSITE" id="PS50090">
    <property type="entry name" value="MYB_LIKE"/>
    <property type="match status" value="1"/>
</dbReference>
<protein>
    <submittedName>
        <fullName evidence="10">Uncharacterized protein LOC34623098</fullName>
    </submittedName>
</protein>
<dbReference type="InterPro" id="IPR009057">
    <property type="entry name" value="Homeodomain-like_sf"/>
</dbReference>
<dbReference type="InterPro" id="IPR017930">
    <property type="entry name" value="Myb_dom"/>
</dbReference>
<dbReference type="Gene3D" id="1.10.10.60">
    <property type="entry name" value="Homeodomain-like"/>
    <property type="match status" value="1"/>
</dbReference>
<dbReference type="SUPFAM" id="SSF161219">
    <property type="entry name" value="CHY zinc finger-like"/>
    <property type="match status" value="1"/>
</dbReference>
<feature type="compositionally biased region" description="Basic residues" evidence="5">
    <location>
        <begin position="887"/>
        <end position="901"/>
    </location>
</feature>
<dbReference type="RefSeq" id="XP_026191969.1">
    <property type="nucleotide sequence ID" value="XM_026336184.1"/>
</dbReference>
<evidence type="ECO:0000313" key="9">
    <source>
        <dbReference type="Proteomes" id="UP000515125"/>
    </source>
</evidence>
<dbReference type="GO" id="GO:0008270">
    <property type="term" value="F:zinc ion binding"/>
    <property type="evidence" value="ECO:0007669"/>
    <property type="project" value="UniProtKB-KW"/>
</dbReference>
<dbReference type="Proteomes" id="UP000515125">
    <property type="component" value="Unplaced"/>
</dbReference>
<proteinExistence type="predicted"/>
<dbReference type="InterPro" id="IPR001005">
    <property type="entry name" value="SANT/Myb"/>
</dbReference>
<feature type="domain" description="HTH myb-type" evidence="8">
    <location>
        <begin position="507"/>
        <end position="560"/>
    </location>
</feature>
<feature type="region of interest" description="Disordered" evidence="5">
    <location>
        <begin position="865"/>
        <end position="901"/>
    </location>
</feature>
<feature type="region of interest" description="Disordered" evidence="5">
    <location>
        <begin position="193"/>
        <end position="227"/>
    </location>
</feature>
<dbReference type="SUPFAM" id="SSF46689">
    <property type="entry name" value="Homeodomain-like"/>
    <property type="match status" value="1"/>
</dbReference>
<feature type="domain" description="Myb-like" evidence="6">
    <location>
        <begin position="508"/>
        <end position="553"/>
    </location>
</feature>
<sequence length="901" mass="96989">MEEPLPMTKPRGDSAPHSDPQYAVPQPFKGQSLAPHSSLKPSQLSEPTHNMPTLSGGNAGRSERPRRSCGSRPFTERGTSRSALALAPGEGKLQGHQTPEGLPVGCTDAREHLEQRESAKTAEEHQKAAFSGKTASMAAGTVTERKRVCASAFGAAKRSMHAAICAHTWPLRPAATGRASRQSEGVGAAAAAKATTTPAAWGRRTATAAPNSTEAANATQKEVEDSRRLTAAADATMYERNREEALNSSVTAQEASSAAAAPENGESSGYVNAPACSTGVTTECDSLCRFQVLLVPTDPEFDFTALPRGLQLEITVQLDYPGVKDVFSAPLINGQPSVGQGGRDGFAAPEMHLQGGSAVDSSVETTEQGRQAGSDDAFVPREQERVIFTGSPTAALPQGMQSAISTSPVSSGASSDAHGVKGPTTSETLGKARRVAAWVRVCNEDINDCRRQAVESVFSKVIKRQLDMLVVTDLVRTAIKAVDRNIREIFQMDSALLAAALGKADVAWTQQEQKKLEEAVVLYRRVVDPILRWRNISSHVGTRSAKQCALRFQHCRENVLSQRQQAVDDDEGSLKRENEDTQPSCEVRQPDDRAQDEDKNVHLGKAGATAVTLRGCDVSLLEPVAEGATSLHLSALRLQVACSRCKSEFDMRVVLPKNGATLEPAGCSADCGKCRLRITVKAQPVIGVTSAALMRVAVVEPIECLLKDLLPCDFVLACDCCGANMKAREVLSGKAHHLANRIVTGYGSTHIARARAALPPVPALSIELHVGGVHTEIYRGNRKQDLRIVVGSPLADFGTCRHYKKSYRWLRFPCCGKAYPCDICHDSREDHEHEWATRMICGFCSLEQPFANGKPCACGKALTRDGGSAHWEGGKGCRDPIRMSRKDPRKYKLQSKQQRKA</sequence>
<dbReference type="InterPro" id="IPR037274">
    <property type="entry name" value="Znf_CHY_sf"/>
</dbReference>
<gene>
    <name evidence="10" type="primary">LOC34623098</name>
</gene>
<dbReference type="OrthoDB" id="2143914at2759"/>
<feature type="region of interest" description="Disordered" evidence="5">
    <location>
        <begin position="403"/>
        <end position="426"/>
    </location>
</feature>
<dbReference type="Pfam" id="PF00249">
    <property type="entry name" value="Myb_DNA-binding"/>
    <property type="match status" value="1"/>
</dbReference>
<feature type="region of interest" description="Disordered" evidence="5">
    <location>
        <begin position="565"/>
        <end position="599"/>
    </location>
</feature>
<evidence type="ECO:0000256" key="1">
    <source>
        <dbReference type="ARBA" id="ARBA00022723"/>
    </source>
</evidence>
<feature type="compositionally biased region" description="Basic and acidic residues" evidence="5">
    <location>
        <begin position="872"/>
        <end position="886"/>
    </location>
</feature>
<dbReference type="PROSITE" id="PS51266">
    <property type="entry name" value="ZF_CHY"/>
    <property type="match status" value="1"/>
</dbReference>
<dbReference type="CDD" id="cd00167">
    <property type="entry name" value="SANT"/>
    <property type="match status" value="1"/>
</dbReference>
<feature type="region of interest" description="Disordered" evidence="5">
    <location>
        <begin position="1"/>
        <end position="82"/>
    </location>
</feature>
<accession>A0A6P6RWT8</accession>
<dbReference type="GeneID" id="34623098"/>
<feature type="domain" description="CHY-type" evidence="7">
    <location>
        <begin position="793"/>
        <end position="860"/>
    </location>
</feature>
<dbReference type="AlphaFoldDB" id="A0A6P6RWT8"/>
<dbReference type="PROSITE" id="PS51294">
    <property type="entry name" value="HTH_MYB"/>
    <property type="match status" value="1"/>
</dbReference>
<keyword evidence="9" id="KW-1185">Reference proteome</keyword>
<dbReference type="SMART" id="SM00717">
    <property type="entry name" value="SANT"/>
    <property type="match status" value="1"/>
</dbReference>
<evidence type="ECO:0000259" key="6">
    <source>
        <dbReference type="PROSITE" id="PS50090"/>
    </source>
</evidence>
<evidence type="ECO:0000256" key="2">
    <source>
        <dbReference type="ARBA" id="ARBA00022771"/>
    </source>
</evidence>
<name>A0A6P6RWT8_9EIME</name>
<keyword evidence="3" id="KW-0862">Zinc</keyword>
<feature type="compositionally biased region" description="Low complexity" evidence="5">
    <location>
        <begin position="248"/>
        <end position="268"/>
    </location>
</feature>
<keyword evidence="2 4" id="KW-0863">Zinc-finger</keyword>